<feature type="transmembrane region" description="Helical" evidence="7">
    <location>
        <begin position="264"/>
        <end position="282"/>
    </location>
</feature>
<evidence type="ECO:0000313" key="9">
    <source>
        <dbReference type="EMBL" id="MFC7393964.1"/>
    </source>
</evidence>
<protein>
    <submittedName>
        <fullName evidence="9">DMT family transporter</fullName>
    </submittedName>
</protein>
<evidence type="ECO:0000256" key="6">
    <source>
        <dbReference type="ARBA" id="ARBA00023136"/>
    </source>
</evidence>
<comment type="caution">
    <text evidence="9">The sequence shown here is derived from an EMBL/GenBank/DDBJ whole genome shotgun (WGS) entry which is preliminary data.</text>
</comment>
<dbReference type="Pfam" id="PF00892">
    <property type="entry name" value="EamA"/>
    <property type="match status" value="2"/>
</dbReference>
<gene>
    <name evidence="9" type="ORF">ACFQRG_13465</name>
</gene>
<evidence type="ECO:0000256" key="4">
    <source>
        <dbReference type="ARBA" id="ARBA00022692"/>
    </source>
</evidence>
<keyword evidence="6 7" id="KW-0472">Membrane</keyword>
<name>A0ABW2PX87_9BACL</name>
<keyword evidence="5 7" id="KW-1133">Transmembrane helix</keyword>
<dbReference type="InterPro" id="IPR037185">
    <property type="entry name" value="EmrE-like"/>
</dbReference>
<reference evidence="10" key="1">
    <citation type="journal article" date="2019" name="Int. J. Syst. Evol. Microbiol.">
        <title>The Global Catalogue of Microorganisms (GCM) 10K type strain sequencing project: providing services to taxonomists for standard genome sequencing and annotation.</title>
        <authorList>
            <consortium name="The Broad Institute Genomics Platform"/>
            <consortium name="The Broad Institute Genome Sequencing Center for Infectious Disease"/>
            <person name="Wu L."/>
            <person name="Ma J."/>
        </authorList>
    </citation>
    <scope>NUCLEOTIDE SEQUENCE [LARGE SCALE GENOMIC DNA]</scope>
    <source>
        <strain evidence="10">CGMCC 1.16305</strain>
    </source>
</reference>
<dbReference type="SUPFAM" id="SSF103481">
    <property type="entry name" value="Multidrug resistance efflux transporter EmrE"/>
    <property type="match status" value="2"/>
</dbReference>
<feature type="transmembrane region" description="Helical" evidence="7">
    <location>
        <begin position="49"/>
        <end position="74"/>
    </location>
</feature>
<evidence type="ECO:0000256" key="2">
    <source>
        <dbReference type="ARBA" id="ARBA00007362"/>
    </source>
</evidence>
<feature type="domain" description="EamA" evidence="8">
    <location>
        <begin position="16"/>
        <end position="159"/>
    </location>
</feature>
<evidence type="ECO:0000313" key="10">
    <source>
        <dbReference type="Proteomes" id="UP001596505"/>
    </source>
</evidence>
<evidence type="ECO:0000256" key="7">
    <source>
        <dbReference type="SAM" id="Phobius"/>
    </source>
</evidence>
<keyword evidence="4 7" id="KW-0812">Transmembrane</keyword>
<feature type="domain" description="EamA" evidence="8">
    <location>
        <begin position="172"/>
        <end position="306"/>
    </location>
</feature>
<comment type="similarity">
    <text evidence="2">Belongs to the EamA transporter family.</text>
</comment>
<comment type="subcellular location">
    <subcellularLocation>
        <location evidence="1">Cell membrane</location>
        <topology evidence="1">Multi-pass membrane protein</topology>
    </subcellularLocation>
</comment>
<dbReference type="PANTHER" id="PTHR32322">
    <property type="entry name" value="INNER MEMBRANE TRANSPORTER"/>
    <property type="match status" value="1"/>
</dbReference>
<feature type="transmembrane region" description="Helical" evidence="7">
    <location>
        <begin position="288"/>
        <end position="305"/>
    </location>
</feature>
<evidence type="ECO:0000256" key="3">
    <source>
        <dbReference type="ARBA" id="ARBA00022475"/>
    </source>
</evidence>
<sequence length="324" mass="36115">MGQPKNFKAFLTKRYWVIIIAVFCSILWGSAFPAVKVSYHVLGISENNLLAQIVFAGMRFMMASLILLVLMFIVDRKALRLKRRHLPAIISLGFFTTSLQYFFFYIGLAHASGMKGAILTSSEMFFVVIMAHFIYSDDRLNWRKVFGLIAGFGGIVLANWGEDFSLNFSFLGEGFLLLAGLSNALGTFLAKRLSIDIHPFALTGYQMFFGSFTMLIIGFPKLQPGSMHFTLSGWALLIYSAFLSAVAFSLWFSLLKYNKAGEVSIYKFVVPVAGTILSAIFIPSEHLTFYILGALVLVASGIVVINRKSERQTIIEQGAPNLKR</sequence>
<feature type="transmembrane region" description="Helical" evidence="7">
    <location>
        <begin position="114"/>
        <end position="135"/>
    </location>
</feature>
<proteinExistence type="inferred from homology"/>
<feature type="transmembrane region" description="Helical" evidence="7">
    <location>
        <begin position="86"/>
        <end position="108"/>
    </location>
</feature>
<dbReference type="EMBL" id="JBHTCO010000017">
    <property type="protein sequence ID" value="MFC7393964.1"/>
    <property type="molecule type" value="Genomic_DNA"/>
</dbReference>
<feature type="transmembrane region" description="Helical" evidence="7">
    <location>
        <begin position="142"/>
        <end position="160"/>
    </location>
</feature>
<dbReference type="InterPro" id="IPR050638">
    <property type="entry name" value="AA-Vitamin_Transporters"/>
</dbReference>
<dbReference type="RefSeq" id="WP_380966830.1">
    <property type="nucleotide sequence ID" value="NZ_JBHTCO010000017.1"/>
</dbReference>
<keyword evidence="10" id="KW-1185">Reference proteome</keyword>
<keyword evidence="3" id="KW-1003">Cell membrane</keyword>
<dbReference type="PANTHER" id="PTHR32322:SF18">
    <property type="entry name" value="S-ADENOSYLMETHIONINE_S-ADENOSYLHOMOCYSTEINE TRANSPORTER"/>
    <property type="match status" value="1"/>
</dbReference>
<dbReference type="InterPro" id="IPR000620">
    <property type="entry name" value="EamA_dom"/>
</dbReference>
<feature type="transmembrane region" description="Helical" evidence="7">
    <location>
        <begin position="166"/>
        <end position="188"/>
    </location>
</feature>
<dbReference type="Proteomes" id="UP001596505">
    <property type="component" value="Unassembled WGS sequence"/>
</dbReference>
<feature type="transmembrane region" description="Helical" evidence="7">
    <location>
        <begin position="200"/>
        <end position="219"/>
    </location>
</feature>
<evidence type="ECO:0000256" key="1">
    <source>
        <dbReference type="ARBA" id="ARBA00004651"/>
    </source>
</evidence>
<evidence type="ECO:0000256" key="5">
    <source>
        <dbReference type="ARBA" id="ARBA00022989"/>
    </source>
</evidence>
<organism evidence="9 10">
    <name type="scientific">Scopulibacillus cellulosilyticus</name>
    <dbReference type="NCBI Taxonomy" id="2665665"/>
    <lineage>
        <taxon>Bacteria</taxon>
        <taxon>Bacillati</taxon>
        <taxon>Bacillota</taxon>
        <taxon>Bacilli</taxon>
        <taxon>Bacillales</taxon>
        <taxon>Sporolactobacillaceae</taxon>
        <taxon>Scopulibacillus</taxon>
    </lineage>
</organism>
<feature type="transmembrane region" description="Helical" evidence="7">
    <location>
        <begin position="231"/>
        <end position="252"/>
    </location>
</feature>
<accession>A0ABW2PX87</accession>
<evidence type="ECO:0000259" key="8">
    <source>
        <dbReference type="Pfam" id="PF00892"/>
    </source>
</evidence>